<name>A0AA40LT21_CNENI</name>
<evidence type="ECO:0000313" key="4">
    <source>
        <dbReference type="Proteomes" id="UP001177744"/>
    </source>
</evidence>
<dbReference type="Pfam" id="PF08312">
    <property type="entry name" value="cwf21"/>
    <property type="match status" value="1"/>
</dbReference>
<reference evidence="3" key="1">
    <citation type="submission" date="2023-06" db="EMBL/GenBank/DDBJ databases">
        <title>Reference genome for the Northern bat (Eptesicus nilssonii), a most northern bat species.</title>
        <authorList>
            <person name="Laine V.N."/>
            <person name="Pulliainen A.T."/>
            <person name="Lilley T.M."/>
        </authorList>
    </citation>
    <scope>NUCLEOTIDE SEQUENCE</scope>
    <source>
        <strain evidence="3">BLF_Eptnil</strain>
        <tissue evidence="3">Kidney</tissue>
    </source>
</reference>
<dbReference type="CDD" id="cd21375">
    <property type="entry name" value="cwf21_SRRM2"/>
    <property type="match status" value="1"/>
</dbReference>
<dbReference type="Proteomes" id="UP001177744">
    <property type="component" value="Unassembled WGS sequence"/>
</dbReference>
<dbReference type="PANTHER" id="PTHR34755">
    <property type="entry name" value="SERINE/ARGININE REPETITIVE MATRIX PROTEIN 3-RELATED"/>
    <property type="match status" value="1"/>
</dbReference>
<dbReference type="SMART" id="SM01115">
    <property type="entry name" value="cwf21"/>
    <property type="match status" value="1"/>
</dbReference>
<dbReference type="InterPro" id="IPR052109">
    <property type="entry name" value="SRRM_Domain-Containing"/>
</dbReference>
<comment type="caution">
    <text evidence="3">The sequence shown here is derived from an EMBL/GenBank/DDBJ whole genome shotgun (WGS) entry which is preliminary data.</text>
</comment>
<feature type="region of interest" description="Disordered" evidence="1">
    <location>
        <begin position="118"/>
        <end position="138"/>
    </location>
</feature>
<feature type="region of interest" description="Disordered" evidence="1">
    <location>
        <begin position="1"/>
        <end position="33"/>
    </location>
</feature>
<dbReference type="GO" id="GO:0003729">
    <property type="term" value="F:mRNA binding"/>
    <property type="evidence" value="ECO:0007669"/>
    <property type="project" value="TreeGrafter"/>
</dbReference>
<sequence>MNSEGAVVPPSPGHGAMYNGIGLPTPRGSGTNGYVQRNLSLVRGRRGERPDYKGEEELRRLEAALVKRPNPDILDHERKRRVELRCLELEEMMEEQGYEEQQIQEKVATFRLMLLEKDVNPGGKEETPGQRPAVTETHQLAELNEKKNERLRAAFGISDSYVDGSSFDPQRRAREAKQTVPEPPKPYRRSESSSPRRERKKSSKKKKHRSESESKKRKHRSPTPKSKRKSKDKKRKRSRSTTPAPKSRRAHHSTSADSASSSDTSRSRNLQFDLAPLRKGAAQAQNHLLPLCSSLSNMAAPHNPLQKPP</sequence>
<accession>A0AA40LT21</accession>
<evidence type="ECO:0000313" key="3">
    <source>
        <dbReference type="EMBL" id="KAK1344730.1"/>
    </source>
</evidence>
<feature type="domain" description="CWF21" evidence="2">
    <location>
        <begin position="74"/>
        <end position="119"/>
    </location>
</feature>
<gene>
    <name evidence="3" type="ORF">QTO34_013428</name>
</gene>
<protein>
    <recommendedName>
        <fullName evidence="2">CWF21 domain-containing protein</fullName>
    </recommendedName>
</protein>
<keyword evidence="4" id="KW-1185">Reference proteome</keyword>
<dbReference type="PANTHER" id="PTHR34755:SF3">
    <property type="entry name" value="SERINE_ARGININE REPETITIVE MATRIX PROTEIN 2"/>
    <property type="match status" value="1"/>
</dbReference>
<feature type="compositionally biased region" description="Low complexity" evidence="1">
    <location>
        <begin position="253"/>
        <end position="268"/>
    </location>
</feature>
<evidence type="ECO:0000256" key="1">
    <source>
        <dbReference type="SAM" id="MobiDB-lite"/>
    </source>
</evidence>
<feature type="region of interest" description="Disordered" evidence="1">
    <location>
        <begin position="157"/>
        <end position="278"/>
    </location>
</feature>
<dbReference type="Gene3D" id="6.10.140.420">
    <property type="match status" value="1"/>
</dbReference>
<organism evidence="3 4">
    <name type="scientific">Cnephaeus nilssonii</name>
    <name type="common">Northern bat</name>
    <name type="synonym">Eptesicus nilssonii</name>
    <dbReference type="NCBI Taxonomy" id="3371016"/>
    <lineage>
        <taxon>Eukaryota</taxon>
        <taxon>Metazoa</taxon>
        <taxon>Chordata</taxon>
        <taxon>Craniata</taxon>
        <taxon>Vertebrata</taxon>
        <taxon>Euteleostomi</taxon>
        <taxon>Mammalia</taxon>
        <taxon>Eutheria</taxon>
        <taxon>Laurasiatheria</taxon>
        <taxon>Chiroptera</taxon>
        <taxon>Yangochiroptera</taxon>
        <taxon>Vespertilionidae</taxon>
        <taxon>Cnephaeus</taxon>
    </lineage>
</organism>
<dbReference type="EMBL" id="JAULJE010000003">
    <property type="protein sequence ID" value="KAK1344730.1"/>
    <property type="molecule type" value="Genomic_DNA"/>
</dbReference>
<feature type="compositionally biased region" description="Basic and acidic residues" evidence="1">
    <location>
        <begin position="118"/>
        <end position="128"/>
    </location>
</feature>
<dbReference type="InterPro" id="IPR047490">
    <property type="entry name" value="SRRM2_cwf21"/>
</dbReference>
<proteinExistence type="predicted"/>
<dbReference type="AlphaFoldDB" id="A0AA40LT21"/>
<dbReference type="GO" id="GO:0005634">
    <property type="term" value="C:nucleus"/>
    <property type="evidence" value="ECO:0007669"/>
    <property type="project" value="UniProtKB-ARBA"/>
</dbReference>
<evidence type="ECO:0000259" key="2">
    <source>
        <dbReference type="SMART" id="SM01115"/>
    </source>
</evidence>
<dbReference type="InterPro" id="IPR013170">
    <property type="entry name" value="mRNA_splic_Cwf21_dom"/>
</dbReference>
<feature type="compositionally biased region" description="Basic residues" evidence="1">
    <location>
        <begin position="197"/>
        <end position="239"/>
    </location>
</feature>